<evidence type="ECO:0000313" key="1">
    <source>
        <dbReference type="EMBL" id="ABW33386.1"/>
    </source>
</evidence>
<dbReference type="HOGENOM" id="CLU_2476229_0_0_3"/>
<proteinExistence type="predicted"/>
<dbReference type="RefSeq" id="WP_012168449.1">
    <property type="nucleotide sequence ID" value="NC_009933.1"/>
</dbReference>
<dbReference type="Proteomes" id="UP000000268">
    <property type="component" value="Plasmid pREB8"/>
</dbReference>
<geneLocation type="plasmid" evidence="1 2">
    <name>pREB8</name>
</geneLocation>
<dbReference type="EMBL" id="CP000845">
    <property type="protein sequence ID" value="ABW33386.1"/>
    <property type="molecule type" value="Genomic_DNA"/>
</dbReference>
<organism evidence="1 2">
    <name type="scientific">Acaryochloris marina (strain MBIC 11017)</name>
    <dbReference type="NCBI Taxonomy" id="329726"/>
    <lineage>
        <taxon>Bacteria</taxon>
        <taxon>Bacillati</taxon>
        <taxon>Cyanobacteriota</taxon>
        <taxon>Cyanophyceae</taxon>
        <taxon>Acaryochloridales</taxon>
        <taxon>Acaryochloridaceae</taxon>
        <taxon>Acaryochloris</taxon>
    </lineage>
</organism>
<keyword evidence="1" id="KW-0614">Plasmid</keyword>
<dbReference type="AlphaFoldDB" id="A8ZQV0"/>
<evidence type="ECO:0000313" key="2">
    <source>
        <dbReference type="Proteomes" id="UP000000268"/>
    </source>
</evidence>
<accession>A8ZQV0</accession>
<reference evidence="1 2" key="1">
    <citation type="journal article" date="2008" name="Proc. Natl. Acad. Sci. U.S.A.">
        <title>Niche adaptation and genome expansion in the chlorophyll d-producing cyanobacterium Acaryochloris marina.</title>
        <authorList>
            <person name="Swingley W.D."/>
            <person name="Chen M."/>
            <person name="Cheung P.C."/>
            <person name="Conrad A.L."/>
            <person name="Dejesa L.C."/>
            <person name="Hao J."/>
            <person name="Honchak B.M."/>
            <person name="Karbach L.E."/>
            <person name="Kurdoglu A."/>
            <person name="Lahiri S."/>
            <person name="Mastrian S.D."/>
            <person name="Miyashita H."/>
            <person name="Page L."/>
            <person name="Ramakrishna P."/>
            <person name="Satoh S."/>
            <person name="Sattley W.M."/>
            <person name="Shimada Y."/>
            <person name="Taylor H.L."/>
            <person name="Tomo T."/>
            <person name="Tsuchiya T."/>
            <person name="Wang Z.T."/>
            <person name="Raymond J."/>
            <person name="Mimuro M."/>
            <person name="Blankenship R.E."/>
            <person name="Touchman J.W."/>
        </authorList>
    </citation>
    <scope>NUCLEOTIDE SEQUENCE [LARGE SCALE GENOMIC DNA]</scope>
    <source>
        <strain evidence="2">MBIC 11017</strain>
        <plasmid evidence="2">Plasmid pREB8</plasmid>
    </source>
</reference>
<keyword evidence="2" id="KW-1185">Reference proteome</keyword>
<dbReference type="KEGG" id="amr:AM1_H0036"/>
<name>A8ZQV0_ACAM1</name>
<sequence>MQQLFAGQKELQQSQMQLISNIADLKDVVLANAEQISSLGQTVSDLRSITSDLVGYSINQEGDIQTVREDLQALKRRVDAIDGSSSV</sequence>
<gene>
    <name evidence="1" type="ordered locus">AM1_H0036</name>
</gene>
<dbReference type="OrthoDB" id="9890056at2"/>
<protein>
    <submittedName>
        <fullName evidence="1">Uncharacterized protein</fullName>
    </submittedName>
</protein>